<comment type="caution">
    <text evidence="1">The sequence shown here is derived from an EMBL/GenBank/DDBJ whole genome shotgun (WGS) entry which is preliminary data.</text>
</comment>
<protein>
    <submittedName>
        <fullName evidence="1">Uncharacterized protein</fullName>
    </submittedName>
</protein>
<reference evidence="2" key="1">
    <citation type="submission" date="2018-09" db="EMBL/GenBank/DDBJ databases">
        <authorList>
            <person name="Tuo L."/>
        </authorList>
    </citation>
    <scope>NUCLEOTIDE SEQUENCE [LARGE SCALE GENOMIC DNA]</scope>
    <source>
        <strain evidence="2">M2BS4Y-1</strain>
    </source>
</reference>
<name>A0A3A1WT32_9HYPH</name>
<dbReference type="EMBL" id="QYRN01000001">
    <property type="protein sequence ID" value="RIY03761.1"/>
    <property type="molecule type" value="Genomic_DNA"/>
</dbReference>
<evidence type="ECO:0000313" key="1">
    <source>
        <dbReference type="EMBL" id="RIY03761.1"/>
    </source>
</evidence>
<dbReference type="AlphaFoldDB" id="A0A3A1WT32"/>
<dbReference type="OrthoDB" id="7870532at2"/>
<dbReference type="Proteomes" id="UP000265750">
    <property type="component" value="Unassembled WGS sequence"/>
</dbReference>
<organism evidence="1 2">
    <name type="scientific">Aureimonas flava</name>
    <dbReference type="NCBI Taxonomy" id="2320271"/>
    <lineage>
        <taxon>Bacteria</taxon>
        <taxon>Pseudomonadati</taxon>
        <taxon>Pseudomonadota</taxon>
        <taxon>Alphaproteobacteria</taxon>
        <taxon>Hyphomicrobiales</taxon>
        <taxon>Aurantimonadaceae</taxon>
        <taxon>Aureimonas</taxon>
    </lineage>
</organism>
<sequence>MTIIIQPSGRVFQLDEHLERFKDLVADIETLKAGGDPARLAGENAVHIRDWSMSTRPVPCLRGILEHHPSVRDGRLGETSDLWVWAPEHGVARTLSRWYTLGPRAIRSKWH</sequence>
<accession>A0A3A1WT32</accession>
<dbReference type="RefSeq" id="WP_136625050.1">
    <property type="nucleotide sequence ID" value="NZ_QYRN01000001.1"/>
</dbReference>
<proteinExistence type="predicted"/>
<gene>
    <name evidence="1" type="ORF">D3218_03220</name>
</gene>
<evidence type="ECO:0000313" key="2">
    <source>
        <dbReference type="Proteomes" id="UP000265750"/>
    </source>
</evidence>
<keyword evidence="2" id="KW-1185">Reference proteome</keyword>